<protein>
    <recommendedName>
        <fullName evidence="2">YopA central domain-containing protein</fullName>
    </recommendedName>
</protein>
<feature type="compositionally biased region" description="Basic and acidic residues" evidence="1">
    <location>
        <begin position="462"/>
        <end position="475"/>
    </location>
</feature>
<name>A0ABM7M3F9_9ACTN</name>
<sequence length="475" mass="53516">MDAPPRRSFEAPMQPLRPYGGVNEPVLLYEGEVGAGDRGVRRGRVEMRCNPDPSVRWSIDPDADEDDGYYEPGPIDLTVQRSGQVISIAAYRDSATEGWINGASVAGSDTPLRRVLVSWMNLPEIVGPNVLTEKTESRTTSWAGRWRCEAAGWAMTLDSRPDHSEATKHVKSNRSYLVTHTMDIRRANHGAFTPKQAQDLLDQLRVVFSFAFGFWVAPVLPTGFDAEQNAVWEDWISPICDPARRVSPGWLYRGRPQDLTDLVGRALPALADPRRPGTTRLQMQLAVTAMENGFVEQRILAAAPALENLGWTRLVRERRWTESQYKTRRAEDRLRYLLQEAHIPTAVDPAVLPRLAEFAYTKNIDGPTAVTRVRNELVHPQLPGRLYRHEGLVEETWLLLRRYLNLLILHDIGYKGSVVDPSQISGWEGDTSPVPWINAAPGFRPPMPPHQQTTRDNRHRGNRDMRRPHEGTGGA</sequence>
<dbReference type="InterPro" id="IPR058684">
    <property type="entry name" value="YopA_M"/>
</dbReference>
<feature type="domain" description="YopA central" evidence="2">
    <location>
        <begin position="108"/>
        <end position="246"/>
    </location>
</feature>
<accession>A0ABM7M3F9</accession>
<reference evidence="3 4" key="1">
    <citation type="submission" date="2020-08" db="EMBL/GenBank/DDBJ databases">
        <title>Whole genome shotgun sequence of Actinoplanes ianthinogenes NBRC 13996.</title>
        <authorList>
            <person name="Komaki H."/>
            <person name="Tamura T."/>
        </authorList>
    </citation>
    <scope>NUCLEOTIDE SEQUENCE [LARGE SCALE GENOMIC DNA]</scope>
    <source>
        <strain evidence="3 4">NBRC 13996</strain>
    </source>
</reference>
<evidence type="ECO:0000313" key="4">
    <source>
        <dbReference type="Proteomes" id="UP000676967"/>
    </source>
</evidence>
<gene>
    <name evidence="3" type="ORF">Aiant_67670</name>
</gene>
<dbReference type="EMBL" id="AP023356">
    <property type="protein sequence ID" value="BCJ46110.1"/>
    <property type="molecule type" value="Genomic_DNA"/>
</dbReference>
<feature type="region of interest" description="Disordered" evidence="1">
    <location>
        <begin position="438"/>
        <end position="475"/>
    </location>
</feature>
<dbReference type="RefSeq" id="WP_189332945.1">
    <property type="nucleotide sequence ID" value="NZ_AP023356.1"/>
</dbReference>
<organism evidence="3 4">
    <name type="scientific">Actinoplanes ianthinogenes</name>
    <dbReference type="NCBI Taxonomy" id="122358"/>
    <lineage>
        <taxon>Bacteria</taxon>
        <taxon>Bacillati</taxon>
        <taxon>Actinomycetota</taxon>
        <taxon>Actinomycetes</taxon>
        <taxon>Micromonosporales</taxon>
        <taxon>Micromonosporaceae</taxon>
        <taxon>Actinoplanes</taxon>
    </lineage>
</organism>
<dbReference type="Proteomes" id="UP000676967">
    <property type="component" value="Chromosome"/>
</dbReference>
<proteinExistence type="predicted"/>
<evidence type="ECO:0000256" key="1">
    <source>
        <dbReference type="SAM" id="MobiDB-lite"/>
    </source>
</evidence>
<evidence type="ECO:0000259" key="2">
    <source>
        <dbReference type="Pfam" id="PF26308"/>
    </source>
</evidence>
<evidence type="ECO:0000313" key="3">
    <source>
        <dbReference type="EMBL" id="BCJ46110.1"/>
    </source>
</evidence>
<keyword evidence="4" id="KW-1185">Reference proteome</keyword>
<dbReference type="Pfam" id="PF26308">
    <property type="entry name" value="YopA_M"/>
    <property type="match status" value="1"/>
</dbReference>